<dbReference type="InterPro" id="IPR030802">
    <property type="entry name" value="Permease_MalE"/>
</dbReference>
<dbReference type="RefSeq" id="WP_126775950.1">
    <property type="nucleotide sequence ID" value="NZ_PIPM01000001.1"/>
</dbReference>
<keyword evidence="1" id="KW-1133">Transmembrane helix</keyword>
<organism evidence="2 3">
    <name type="scientific">Aliidiomarina sanyensis</name>
    <dbReference type="NCBI Taxonomy" id="1249555"/>
    <lineage>
        <taxon>Bacteria</taxon>
        <taxon>Pseudomonadati</taxon>
        <taxon>Pseudomonadota</taxon>
        <taxon>Gammaproteobacteria</taxon>
        <taxon>Alteromonadales</taxon>
        <taxon>Idiomarinaceae</taxon>
        <taxon>Aliidiomarina</taxon>
    </lineage>
</organism>
<keyword evidence="1" id="KW-0812">Transmembrane</keyword>
<sequence>MNDAQKPAAEIHDQTLHLFGEWRVTQFQAVRAELEALDSDSLAAIQQLETHELDSIDSSAAHELMQFIAPERILSMEAENQPEHHMKLLHAVARALQGNEPPAPRPYRFGDGIAALGKTITQKATHQIEQTNQLLNFIGLVLLRALKIIVLPHRWRVTSFFVHVHQSGLNAIPIVALLTFLVGAVVAFLGATVLSDFGATIYTVDLVAYAFMRELGVLLTAILLAGRTASSYTAQIGAMKVNQEIDALRVQGLDPIELLVVPRLFTLLFMLPLLTLVAMVSGIIGGLVVAVFSLDISVTQFFRIVQEVPIRHLWVGLVKAPLFAAVIAIIGCLEGFKVKGNARSVGQHTTSAVVQAIFIVILFDAIAALFFMEMGW</sequence>
<evidence type="ECO:0000313" key="2">
    <source>
        <dbReference type="EMBL" id="RUO36641.1"/>
    </source>
</evidence>
<keyword evidence="1" id="KW-0472">Membrane</keyword>
<keyword evidence="3" id="KW-1185">Reference proteome</keyword>
<dbReference type="GO" id="GO:0005548">
    <property type="term" value="F:phospholipid transporter activity"/>
    <property type="evidence" value="ECO:0007669"/>
    <property type="project" value="TreeGrafter"/>
</dbReference>
<proteinExistence type="inferred from homology"/>
<dbReference type="PANTHER" id="PTHR30188">
    <property type="entry name" value="ABC TRANSPORTER PERMEASE PROTEIN-RELATED"/>
    <property type="match status" value="1"/>
</dbReference>
<feature type="transmembrane region" description="Helical" evidence="1">
    <location>
        <begin position="171"/>
        <end position="194"/>
    </location>
</feature>
<keyword evidence="1" id="KW-1003">Cell membrane</keyword>
<feature type="transmembrane region" description="Helical" evidence="1">
    <location>
        <begin position="264"/>
        <end position="292"/>
    </location>
</feature>
<dbReference type="PANTHER" id="PTHR30188:SF3">
    <property type="entry name" value="ABC TRANSPORTER PERMEASE"/>
    <property type="match status" value="1"/>
</dbReference>
<comment type="caution">
    <text evidence="2">The sequence shown here is derived from an EMBL/GenBank/DDBJ whole genome shotgun (WGS) entry which is preliminary data.</text>
</comment>
<feature type="transmembrane region" description="Helical" evidence="1">
    <location>
        <begin position="134"/>
        <end position="151"/>
    </location>
</feature>
<accession>A0A432WS94</accession>
<feature type="transmembrane region" description="Helical" evidence="1">
    <location>
        <begin position="353"/>
        <end position="372"/>
    </location>
</feature>
<dbReference type="GO" id="GO:0043190">
    <property type="term" value="C:ATP-binding cassette (ABC) transporter complex"/>
    <property type="evidence" value="ECO:0007669"/>
    <property type="project" value="InterPro"/>
</dbReference>
<comment type="similarity">
    <text evidence="1">Belongs to the MlaE permease family.</text>
</comment>
<keyword evidence="1" id="KW-0997">Cell inner membrane</keyword>
<name>A0A432WS94_9GAMM</name>
<protein>
    <submittedName>
        <fullName evidence="2">ABC transporter permease</fullName>
    </submittedName>
</protein>
<dbReference type="AlphaFoldDB" id="A0A432WS94"/>
<dbReference type="OrthoDB" id="9810518at2"/>
<dbReference type="NCBIfam" id="TIGR00056">
    <property type="entry name" value="MlaE family lipid ABC transporter permease subunit"/>
    <property type="match status" value="1"/>
</dbReference>
<comment type="subcellular location">
    <subcellularLocation>
        <location evidence="1">Cell inner membrane</location>
        <topology evidence="1">Multi-pass membrane protein</topology>
    </subcellularLocation>
</comment>
<dbReference type="Pfam" id="PF02405">
    <property type="entry name" value="MlaE"/>
    <property type="match status" value="1"/>
</dbReference>
<reference evidence="2 3" key="1">
    <citation type="journal article" date="2011" name="Front. Microbiol.">
        <title>Genomic signatures of strain selection and enhancement in Bacillus atrophaeus var. globigii, a historical biowarfare simulant.</title>
        <authorList>
            <person name="Gibbons H.S."/>
            <person name="Broomall S.M."/>
            <person name="McNew L.A."/>
            <person name="Daligault H."/>
            <person name="Chapman C."/>
            <person name="Bruce D."/>
            <person name="Karavis M."/>
            <person name="Krepps M."/>
            <person name="McGregor P.A."/>
            <person name="Hong C."/>
            <person name="Park K.H."/>
            <person name="Akmal A."/>
            <person name="Feldman A."/>
            <person name="Lin J.S."/>
            <person name="Chang W.E."/>
            <person name="Higgs B.W."/>
            <person name="Demirev P."/>
            <person name="Lindquist J."/>
            <person name="Liem A."/>
            <person name="Fochler E."/>
            <person name="Read T.D."/>
            <person name="Tapia R."/>
            <person name="Johnson S."/>
            <person name="Bishop-Lilly K.A."/>
            <person name="Detter C."/>
            <person name="Han C."/>
            <person name="Sozhamannan S."/>
            <person name="Rosenzweig C.N."/>
            <person name="Skowronski E.W."/>
        </authorList>
    </citation>
    <scope>NUCLEOTIDE SEQUENCE [LARGE SCALE GENOMIC DNA]</scope>
    <source>
        <strain evidence="2 3">GYP-17</strain>
    </source>
</reference>
<dbReference type="Proteomes" id="UP000288405">
    <property type="component" value="Unassembled WGS sequence"/>
</dbReference>
<dbReference type="EMBL" id="PIPM01000001">
    <property type="protein sequence ID" value="RUO36641.1"/>
    <property type="molecule type" value="Genomic_DNA"/>
</dbReference>
<feature type="transmembrane region" description="Helical" evidence="1">
    <location>
        <begin position="313"/>
        <end position="333"/>
    </location>
</feature>
<dbReference type="InterPro" id="IPR003453">
    <property type="entry name" value="ABC_MlaE_roteobac"/>
</dbReference>
<evidence type="ECO:0000256" key="1">
    <source>
        <dbReference type="RuleBase" id="RU362044"/>
    </source>
</evidence>
<gene>
    <name evidence="2" type="ORF">CWE11_02180</name>
</gene>
<evidence type="ECO:0000313" key="3">
    <source>
        <dbReference type="Proteomes" id="UP000288405"/>
    </source>
</evidence>